<evidence type="ECO:0000313" key="1">
    <source>
        <dbReference type="EMBL" id="EKD65891.1"/>
    </source>
</evidence>
<protein>
    <submittedName>
        <fullName evidence="1">Uncharacterized protein</fullName>
    </submittedName>
</protein>
<comment type="caution">
    <text evidence="1">The sequence shown here is derived from an EMBL/GenBank/DDBJ whole genome shotgun (WGS) entry which is preliminary data.</text>
</comment>
<dbReference type="EMBL" id="AMFJ01021663">
    <property type="protein sequence ID" value="EKD65891.1"/>
    <property type="molecule type" value="Genomic_DNA"/>
</dbReference>
<gene>
    <name evidence="1" type="ORF">ACD_49C00077G0019</name>
</gene>
<dbReference type="Gene3D" id="1.10.101.10">
    <property type="entry name" value="PGBD-like superfamily/PGBD"/>
    <property type="match status" value="1"/>
</dbReference>
<proteinExistence type="predicted"/>
<sequence>MVRIGLNDWSHYNYEKFAIWMPKKEEKQEVSKEEVKNTSQTAWDLQIYIPEKQDVIFETQNKKQELHNSIETDFENRNIKQLGVINKTIKDLQASLNQKLKTNLKEDNIFWRKTIETLIRFQKENKLLPTWICDKETQTVLFGNQSNINNQAINKIEVKKSISNSKNTYSCTSLSDFIVKERYKAKGRNACGASVWDALIAFWIKWLPENWRDWHKWDEFLENRSDFIKVRISDPREANPGAILVYNKWYWSWARRDYGHVEIVTKDWFYYWKFKNIPGWSVKDGFTGYAYYYVWNNSWNNIW</sequence>
<dbReference type="InterPro" id="IPR036366">
    <property type="entry name" value="PGBDSf"/>
</dbReference>
<reference evidence="1" key="1">
    <citation type="journal article" date="2012" name="Science">
        <title>Fermentation, hydrogen, and sulfur metabolism in multiple uncultivated bacterial phyla.</title>
        <authorList>
            <person name="Wrighton K.C."/>
            <person name="Thomas B.C."/>
            <person name="Sharon I."/>
            <person name="Miller C.S."/>
            <person name="Castelle C.J."/>
            <person name="VerBerkmoes N.C."/>
            <person name="Wilkins M.J."/>
            <person name="Hettich R.L."/>
            <person name="Lipton M.S."/>
            <person name="Williams K.H."/>
            <person name="Long P.E."/>
            <person name="Banfield J.F."/>
        </authorList>
    </citation>
    <scope>NUCLEOTIDE SEQUENCE [LARGE SCALE GENOMIC DNA]</scope>
</reference>
<dbReference type="InterPro" id="IPR036365">
    <property type="entry name" value="PGBD-like_sf"/>
</dbReference>
<organism evidence="1">
    <name type="scientific">uncultured bacterium</name>
    <name type="common">gcode 4</name>
    <dbReference type="NCBI Taxonomy" id="1234023"/>
    <lineage>
        <taxon>Bacteria</taxon>
        <taxon>environmental samples</taxon>
    </lineage>
</organism>
<accession>K2AW13</accession>
<name>K2AW13_9BACT</name>
<dbReference type="SUPFAM" id="SSF47090">
    <property type="entry name" value="PGBD-like"/>
    <property type="match status" value="1"/>
</dbReference>
<dbReference type="AlphaFoldDB" id="K2AW13"/>